<dbReference type="EMBL" id="JACCFS010000001">
    <property type="protein sequence ID" value="NYJ32736.1"/>
    <property type="molecule type" value="Genomic_DNA"/>
</dbReference>
<evidence type="ECO:0000313" key="3">
    <source>
        <dbReference type="Proteomes" id="UP000572051"/>
    </source>
</evidence>
<sequence length="76" mass="8362">MVKPLKTQYEDQRRGIMWPLVGLAFGTVLGLAAAFGGFWAFLLVLLFGTVGFILGRAYAGEVDLAALFSPRDRRDL</sequence>
<name>A0A7Z0EJG9_9ACTN</name>
<organism evidence="2 3">
    <name type="scientific">Nocardiopsis aegyptia</name>
    <dbReference type="NCBI Taxonomy" id="220378"/>
    <lineage>
        <taxon>Bacteria</taxon>
        <taxon>Bacillati</taxon>
        <taxon>Actinomycetota</taxon>
        <taxon>Actinomycetes</taxon>
        <taxon>Streptosporangiales</taxon>
        <taxon>Nocardiopsidaceae</taxon>
        <taxon>Nocardiopsis</taxon>
    </lineage>
</organism>
<dbReference type="AlphaFoldDB" id="A0A7Z0EJG9"/>
<keyword evidence="1" id="KW-0812">Transmembrane</keyword>
<reference evidence="2 3" key="1">
    <citation type="submission" date="2020-07" db="EMBL/GenBank/DDBJ databases">
        <title>Sequencing the genomes of 1000 actinobacteria strains.</title>
        <authorList>
            <person name="Klenk H.-P."/>
        </authorList>
    </citation>
    <scope>NUCLEOTIDE SEQUENCE [LARGE SCALE GENOMIC DNA]</scope>
    <source>
        <strain evidence="2 3">DSM 44442</strain>
    </source>
</reference>
<protein>
    <submittedName>
        <fullName evidence="2">Positive regulator of sigma E activity</fullName>
    </submittedName>
</protein>
<keyword evidence="1" id="KW-0472">Membrane</keyword>
<feature type="transmembrane region" description="Helical" evidence="1">
    <location>
        <begin position="21"/>
        <end position="54"/>
    </location>
</feature>
<proteinExistence type="predicted"/>
<gene>
    <name evidence="2" type="ORF">HNR10_000617</name>
</gene>
<keyword evidence="1" id="KW-1133">Transmembrane helix</keyword>
<comment type="caution">
    <text evidence="2">The sequence shown here is derived from an EMBL/GenBank/DDBJ whole genome shotgun (WGS) entry which is preliminary data.</text>
</comment>
<dbReference type="Proteomes" id="UP000572051">
    <property type="component" value="Unassembled WGS sequence"/>
</dbReference>
<evidence type="ECO:0000256" key="1">
    <source>
        <dbReference type="SAM" id="Phobius"/>
    </source>
</evidence>
<evidence type="ECO:0000313" key="2">
    <source>
        <dbReference type="EMBL" id="NYJ32736.1"/>
    </source>
</evidence>
<accession>A0A7Z0EJG9</accession>
<keyword evidence="3" id="KW-1185">Reference proteome</keyword>